<dbReference type="Proteomes" id="UP000589516">
    <property type="component" value="Unassembled WGS sequence"/>
</dbReference>
<organism evidence="2 3">
    <name type="scientific">Marine Group III euryarchaeote</name>
    <dbReference type="NCBI Taxonomy" id="2173149"/>
    <lineage>
        <taxon>Archaea</taxon>
        <taxon>Methanobacteriati</taxon>
        <taxon>Thermoplasmatota</taxon>
        <taxon>Thermoplasmata</taxon>
        <taxon>Candidatus Thermoprofundales</taxon>
    </lineage>
</organism>
<protein>
    <recommendedName>
        <fullName evidence="1">CARDB domain-containing protein</fullName>
    </recommendedName>
</protein>
<dbReference type="InterPro" id="IPR011635">
    <property type="entry name" value="CARDB"/>
</dbReference>
<dbReference type="Gene3D" id="2.60.40.10">
    <property type="entry name" value="Immunoglobulins"/>
    <property type="match status" value="1"/>
</dbReference>
<accession>A0A7C8DG16</accession>
<dbReference type="EMBL" id="DUAV01000032">
    <property type="protein sequence ID" value="HIG63908.1"/>
    <property type="molecule type" value="Genomic_DNA"/>
</dbReference>
<evidence type="ECO:0000259" key="1">
    <source>
        <dbReference type="Pfam" id="PF07705"/>
    </source>
</evidence>
<name>A0A7C8DG16_9ARCH</name>
<dbReference type="Pfam" id="PF07705">
    <property type="entry name" value="CARDB"/>
    <property type="match status" value="1"/>
</dbReference>
<evidence type="ECO:0000313" key="2">
    <source>
        <dbReference type="EMBL" id="HIG63908.1"/>
    </source>
</evidence>
<feature type="domain" description="CARDB" evidence="1">
    <location>
        <begin position="224"/>
        <end position="306"/>
    </location>
</feature>
<dbReference type="InterPro" id="IPR013783">
    <property type="entry name" value="Ig-like_fold"/>
</dbReference>
<dbReference type="InterPro" id="IPR036116">
    <property type="entry name" value="FN3_sf"/>
</dbReference>
<sequence>MATRFLLLATAAVLLALAAPTNGEVDLQALSLEYGFAGEDEAPITLVESGRDNATLYRYLILDDYSEAPENWSQPGFNDSGWLLGAAPFADSEDDNVVPGTIWDTEGSSPYENDTLLVRHRFDLPVGTILSAEINVAFSNYCTPYLNGNLIYSGDGEEGANGHSMQYWNSDGTEDISPALFDSHNNLLAIYARDYVWSVNQNQQWLDPRITATHNPFNTTTEPVILGDQLTLVLGVANGGNATAENATITLQADGETVWQQFLSTVAANTNTTIGVDWTPHRLGDIPLNLSISSESNESNYLNNSLEIMLHIHHWGYALEYGGVIPVVNSTLVTSLNITVRNTGDLPDVLTFATSERPTGWDIDYLPESMSLAPGESGELLVSVEVSSMTTDGEWNFSIETTSQNSARRVSFPLVQSGRTAATEWSWTNSTNTSQQLYDDLNWTLPGFNDSSWMDGAAPFGDNSISGVNYNTEWDGDNYAYFRHVFNVSDLDIYTEGTLTLSIATNGAGAHYLNGNLIFSDLGGGDHGAQYWNREELDNTNALLEGENVLASVVRNNQNTQWYDERLDADIRQANYWNFHPQPLSISVLLDTKAPTSLVEDRGGFRNSTEVEINWRLLANATDLAGFRIDYALNNGSGWGTWEVLGEFSGYNTTFSDGSNGTIYRFRSISFDTRGNVESKSTYGTEFLIDTAPPTSLLRVVDTTGNPTNLTGIYLAWEPATATDNDIASYRLQLRNGSGWDTLAIYAATGEHYFAPATDGEYAFRVLATDYAGNGEAKPEADVIISFDRQRPEVTLSALPQFWGESVLALQLLGDTSGLVDVELQYALLAEGSEAMLGWGALPVNWDNGSALFPGLADGRSYWFRLAPVDAAGNTASRTPYVFEASSDGAAGASVALPVLPLKPVYIGLVANVAVAVDEDGGGSFEVKLDEYFGSDPSQMLASQFRVDYANGTLHFGDGVSGYRPAASATLRISYAGYDMATTIDLTPPGIVKGVRIYSESFRSAELVWESDDDVVLYRIERSTNLSLGPLTWPEGGWIVRAELSPQNLENSYVEDNLDRQIWYYRVIAIDRMGYESTKMQYLGTTLEQVMVDLTPPAVVENPIVSSIDPETPAWLLPLVVGLALLGGGVALFASRRSAGEAEVGPSLETVDALIEPVPVVEAIPEEEEPELGVFGVVSGTEYSRHVRFRCQSGCDREFPGLRDEEEIVCPHCGTLGPTPELP</sequence>
<evidence type="ECO:0000313" key="3">
    <source>
        <dbReference type="Proteomes" id="UP000589516"/>
    </source>
</evidence>
<dbReference type="AlphaFoldDB" id="A0A7C8DG16"/>
<gene>
    <name evidence="2" type="ORF">EYQ16_05285</name>
</gene>
<comment type="caution">
    <text evidence="2">The sequence shown here is derived from an EMBL/GenBank/DDBJ whole genome shotgun (WGS) entry which is preliminary data.</text>
</comment>
<proteinExistence type="predicted"/>
<dbReference type="SUPFAM" id="SSF49265">
    <property type="entry name" value="Fibronectin type III"/>
    <property type="match status" value="1"/>
</dbReference>
<dbReference type="Gene3D" id="2.60.120.260">
    <property type="entry name" value="Galactose-binding domain-like"/>
    <property type="match status" value="1"/>
</dbReference>
<reference evidence="3" key="1">
    <citation type="journal article" date="2019" name="bioRxiv">
        <title>Genome diversification in globally distributed novel marine Proteobacteria is linked to environmental adaptation.</title>
        <authorList>
            <person name="Zhou Z."/>
            <person name="Tran P.Q."/>
            <person name="Kieft K."/>
            <person name="Anantharaman K."/>
        </authorList>
    </citation>
    <scope>NUCLEOTIDE SEQUENCE [LARGE SCALE GENOMIC DNA]</scope>
</reference>